<dbReference type="PANTHER" id="PTHR23192">
    <property type="entry name" value="OLFACTOMEDIN-RELATED"/>
    <property type="match status" value="1"/>
</dbReference>
<sequence length="660" mass="74414">MWRYTNVLAFLLVLCKDASSQSKIFGETEPVRMTSEGSDCRCKCIMRPLSKDVCLRLKTGSVRVEDVYTVETVSSGSDCKCSCTAPPSSLNPCENEWRMEKLKKQAPELLKLQSMVDLLEGTLYSMDLMKVHSYINKVVSQMNTLEETIKTNLTRENEFVRDSMTSLTNQFKRYENYSNIMMSIKKEISSLSLQLLQKDSSETKAQVTTDGKPVMAANKKTPVAKTPLKAVKERVIKPKKEVIKAGKSVKPVPTAKAKVVGHQPGVVRGITYYKAAKSSDENGEDHAVHSYTVHHVTGSRSEDGGEETILETVEASEADTINAMRPPTAAATTASTTTTTSTTTPTTAIPTTTTTTPTTTSATTTRRPVSLSEKPAPTIVLTLDNSNNNSLPTLHRAGKILNCEGTLASIEQPEKQHSYGRNEGAWMKDPLAKDNKIYVTNYYYGNNLVEFRNLDNFKQGRWSNLYKLPYNWIGTGHVVYNGAFYYNRAFTKNIIKYDLRMRYVAAWTLLHDVVYEDTTPWKWRGHSDIDFAVDESGLWVIYPSVDYDYNQQELIVISKLDPGDLSLKKETTWRTGLKRNSYGNCFIICGVLYAVNEYNQKEGEINYAYDTHTNSDAIPRLPFTNEYAYTTQIDYNPKEKALYAWDNGHQLTYQVNFLDQ</sequence>
<dbReference type="RefSeq" id="XP_008333966.1">
    <property type="nucleotide sequence ID" value="XM_008335744.3"/>
</dbReference>
<reference evidence="7" key="2">
    <citation type="submission" date="2025-08" db="UniProtKB">
        <authorList>
            <consortium name="Ensembl"/>
        </authorList>
    </citation>
    <scope>IDENTIFICATION</scope>
</reference>
<dbReference type="CTD" id="169611"/>
<evidence type="ECO:0000256" key="3">
    <source>
        <dbReference type="PROSITE-ProRule" id="PRU00446"/>
    </source>
</evidence>
<evidence type="ECO:0000313" key="7">
    <source>
        <dbReference type="Ensembl" id="ENSCSEP00000014799.1"/>
    </source>
</evidence>
<dbReference type="FunCoup" id="A0A3P8VKK1">
    <property type="interactions" value="838"/>
</dbReference>
<dbReference type="PROSITE" id="PS51132">
    <property type="entry name" value="OLF"/>
    <property type="match status" value="1"/>
</dbReference>
<dbReference type="GO" id="GO:0007165">
    <property type="term" value="P:signal transduction"/>
    <property type="evidence" value="ECO:0007669"/>
    <property type="project" value="TreeGrafter"/>
</dbReference>
<dbReference type="InterPro" id="IPR003112">
    <property type="entry name" value="Olfac-like_dom"/>
</dbReference>
<proteinExistence type="predicted"/>
<protein>
    <submittedName>
        <fullName evidence="7">Olfactomedin-like 2A</fullName>
    </submittedName>
</protein>
<dbReference type="GeneID" id="103397475"/>
<dbReference type="Pfam" id="PF02191">
    <property type="entry name" value="OLF"/>
    <property type="match status" value="1"/>
</dbReference>
<dbReference type="GeneTree" id="ENSGT00940000157194"/>
<feature type="domain" description="Olfactomedin-like" evidence="6">
    <location>
        <begin position="402"/>
        <end position="659"/>
    </location>
</feature>
<dbReference type="SMART" id="SM00284">
    <property type="entry name" value="OLF"/>
    <property type="match status" value="1"/>
</dbReference>
<accession>A0A3P8VKK1</accession>
<evidence type="ECO:0000256" key="2">
    <source>
        <dbReference type="ARBA" id="ARBA00022525"/>
    </source>
</evidence>
<dbReference type="PANTHER" id="PTHR23192:SF29">
    <property type="entry name" value="OLFACTOMEDIN-LIKE PROTEIN 2A"/>
    <property type="match status" value="1"/>
</dbReference>
<keyword evidence="5" id="KW-0732">Signal</keyword>
<evidence type="ECO:0000256" key="1">
    <source>
        <dbReference type="ARBA" id="ARBA00004613"/>
    </source>
</evidence>
<evidence type="ECO:0000259" key="6">
    <source>
        <dbReference type="PROSITE" id="PS51132"/>
    </source>
</evidence>
<dbReference type="GO" id="GO:0005615">
    <property type="term" value="C:extracellular space"/>
    <property type="evidence" value="ECO:0007669"/>
    <property type="project" value="TreeGrafter"/>
</dbReference>
<name>A0A3P8VKK1_CYNSE</name>
<keyword evidence="2" id="KW-0964">Secreted</keyword>
<dbReference type="KEGG" id="csem:103397475"/>
<dbReference type="InterPro" id="IPR050605">
    <property type="entry name" value="Olfactomedin-like_domain"/>
</dbReference>
<feature type="compositionally biased region" description="Low complexity" evidence="4">
    <location>
        <begin position="326"/>
        <end position="365"/>
    </location>
</feature>
<evidence type="ECO:0000313" key="8">
    <source>
        <dbReference type="Proteomes" id="UP000265120"/>
    </source>
</evidence>
<dbReference type="InParanoid" id="A0A3P8VKK1"/>
<feature type="signal peptide" evidence="5">
    <location>
        <begin position="1"/>
        <end position="20"/>
    </location>
</feature>
<reference evidence="7" key="3">
    <citation type="submission" date="2025-09" db="UniProtKB">
        <authorList>
            <consortium name="Ensembl"/>
        </authorList>
    </citation>
    <scope>IDENTIFICATION</scope>
</reference>
<feature type="region of interest" description="Disordered" evidence="4">
    <location>
        <begin position="326"/>
        <end position="371"/>
    </location>
</feature>
<organism evidence="7 8">
    <name type="scientific">Cynoglossus semilaevis</name>
    <name type="common">Tongue sole</name>
    <dbReference type="NCBI Taxonomy" id="244447"/>
    <lineage>
        <taxon>Eukaryota</taxon>
        <taxon>Metazoa</taxon>
        <taxon>Chordata</taxon>
        <taxon>Craniata</taxon>
        <taxon>Vertebrata</taxon>
        <taxon>Euteleostomi</taxon>
        <taxon>Actinopterygii</taxon>
        <taxon>Neopterygii</taxon>
        <taxon>Teleostei</taxon>
        <taxon>Neoteleostei</taxon>
        <taxon>Acanthomorphata</taxon>
        <taxon>Carangaria</taxon>
        <taxon>Pleuronectiformes</taxon>
        <taxon>Pleuronectoidei</taxon>
        <taxon>Cynoglossidae</taxon>
        <taxon>Cynoglossinae</taxon>
        <taxon>Cynoglossus</taxon>
    </lineage>
</organism>
<dbReference type="Ensembl" id="ENSCSET00000014977.1">
    <property type="protein sequence ID" value="ENSCSEP00000014799.1"/>
    <property type="gene ID" value="ENSCSEG00000009523.1"/>
</dbReference>
<evidence type="ECO:0000256" key="4">
    <source>
        <dbReference type="SAM" id="MobiDB-lite"/>
    </source>
</evidence>
<dbReference type="OrthoDB" id="8626508at2759"/>
<dbReference type="AlphaFoldDB" id="A0A3P8VKK1"/>
<comment type="subcellular location">
    <subcellularLocation>
        <location evidence="1">Secreted</location>
    </subcellularLocation>
</comment>
<comment type="caution">
    <text evidence="3">Lacks conserved residue(s) required for the propagation of feature annotation.</text>
</comment>
<dbReference type="OMA" id="FRNEHAY"/>
<evidence type="ECO:0000256" key="5">
    <source>
        <dbReference type="SAM" id="SignalP"/>
    </source>
</evidence>
<keyword evidence="8" id="KW-1185">Reference proteome</keyword>
<reference evidence="7 8" key="1">
    <citation type="journal article" date="2014" name="Nat. Genet.">
        <title>Whole-genome sequence of a flatfish provides insights into ZW sex chromosome evolution and adaptation to a benthic lifestyle.</title>
        <authorList>
            <person name="Chen S."/>
            <person name="Zhang G."/>
            <person name="Shao C."/>
            <person name="Huang Q."/>
            <person name="Liu G."/>
            <person name="Zhang P."/>
            <person name="Song W."/>
            <person name="An N."/>
            <person name="Chalopin D."/>
            <person name="Volff J.N."/>
            <person name="Hong Y."/>
            <person name="Li Q."/>
            <person name="Sha Z."/>
            <person name="Zhou H."/>
            <person name="Xie M."/>
            <person name="Yu Q."/>
            <person name="Liu Y."/>
            <person name="Xiang H."/>
            <person name="Wang N."/>
            <person name="Wu K."/>
            <person name="Yang C."/>
            <person name="Zhou Q."/>
            <person name="Liao X."/>
            <person name="Yang L."/>
            <person name="Hu Q."/>
            <person name="Zhang J."/>
            <person name="Meng L."/>
            <person name="Jin L."/>
            <person name="Tian Y."/>
            <person name="Lian J."/>
            <person name="Yang J."/>
            <person name="Miao G."/>
            <person name="Liu S."/>
            <person name="Liang Z."/>
            <person name="Yan F."/>
            <person name="Li Y."/>
            <person name="Sun B."/>
            <person name="Zhang H."/>
            <person name="Zhang J."/>
            <person name="Zhu Y."/>
            <person name="Du M."/>
            <person name="Zhao Y."/>
            <person name="Schartl M."/>
            <person name="Tang Q."/>
            <person name="Wang J."/>
        </authorList>
    </citation>
    <scope>NUCLEOTIDE SEQUENCE</scope>
</reference>
<feature type="chain" id="PRO_5018262642" evidence="5">
    <location>
        <begin position="21"/>
        <end position="660"/>
    </location>
</feature>
<dbReference type="Proteomes" id="UP000265120">
    <property type="component" value="Chromosome Z"/>
</dbReference>